<feature type="chain" id="PRO_5019031161" evidence="1">
    <location>
        <begin position="20"/>
        <end position="110"/>
    </location>
</feature>
<proteinExistence type="predicted"/>
<dbReference type="EMBL" id="CP034433">
    <property type="protein sequence ID" value="AZN35140.1"/>
    <property type="molecule type" value="Genomic_DNA"/>
</dbReference>
<evidence type="ECO:0000313" key="2">
    <source>
        <dbReference type="EMBL" id="AZN35140.1"/>
    </source>
</evidence>
<dbReference type="RefSeq" id="WP_125971116.1">
    <property type="nucleotide sequence ID" value="NZ_CP034433.1"/>
</dbReference>
<protein>
    <submittedName>
        <fullName evidence="2">Uncharacterized protein</fullName>
    </submittedName>
</protein>
<accession>A0A3S8ZNW3</accession>
<dbReference type="PROSITE" id="PS51257">
    <property type="entry name" value="PROKAR_LIPOPROTEIN"/>
    <property type="match status" value="1"/>
</dbReference>
<evidence type="ECO:0000256" key="1">
    <source>
        <dbReference type="SAM" id="SignalP"/>
    </source>
</evidence>
<feature type="signal peptide" evidence="1">
    <location>
        <begin position="1"/>
        <end position="19"/>
    </location>
</feature>
<sequence>MMKFSIAFCFLFAACFASAAPGQWMPEARLIENIIVEGDVGGKALIVIQGGVPADYIPAGCNSPYNTLDLSISKGRAQLAIALTAYSTARPVKLALQCIGERPLITHIML</sequence>
<dbReference type="Proteomes" id="UP000282438">
    <property type="component" value="Chromosome"/>
</dbReference>
<evidence type="ECO:0000313" key="3">
    <source>
        <dbReference type="Proteomes" id="UP000282438"/>
    </source>
</evidence>
<name>A0A3S8ZNW3_9NEIS</name>
<organism evidence="2 3">
    <name type="scientific">Iodobacter ciconiae</name>
    <dbReference type="NCBI Taxonomy" id="2496266"/>
    <lineage>
        <taxon>Bacteria</taxon>
        <taxon>Pseudomonadati</taxon>
        <taxon>Pseudomonadota</taxon>
        <taxon>Betaproteobacteria</taxon>
        <taxon>Neisseriales</taxon>
        <taxon>Chitinibacteraceae</taxon>
        <taxon>Iodobacter</taxon>
    </lineage>
</organism>
<dbReference type="AlphaFoldDB" id="A0A3S8ZNW3"/>
<reference evidence="2 3" key="1">
    <citation type="submission" date="2018-12" db="EMBL/GenBank/DDBJ databases">
        <title>Complete genome sequence of Iodobacter sp. H11R3.</title>
        <authorList>
            <person name="Bae J.-W."/>
        </authorList>
    </citation>
    <scope>NUCLEOTIDE SEQUENCE [LARGE SCALE GENOMIC DNA]</scope>
    <source>
        <strain evidence="2 3">H11R3</strain>
    </source>
</reference>
<dbReference type="KEGG" id="iod:EJO50_00750"/>
<keyword evidence="1" id="KW-0732">Signal</keyword>
<gene>
    <name evidence="2" type="ORF">EJO50_00750</name>
</gene>
<keyword evidence="3" id="KW-1185">Reference proteome</keyword>